<evidence type="ECO:0000256" key="6">
    <source>
        <dbReference type="ARBA" id="ARBA00023136"/>
    </source>
</evidence>
<gene>
    <name evidence="9" type="ORF">Q3O59_10785</name>
</gene>
<sequence length="784" mass="87323">MQALQRKLWRDLLAMKGQIAAIAAVIGAGVMVLFLSVTTLDMLQRAQLNFYQQSHFADVFVELTRAPEHRLAQLQQLDGVHQVQSSVRAPVRLEVAGFNEPIRGLMLSLPEQGLPLLNQPLLRQGRLPEAADEVAISEPFAKAHQLQPGDQLSAIIQGRLQRLRISAIVLSPEFIYQLGPADLLPDYHRFGVLWMPRRALAHAFLMDGAFNHLSVSLQRGANPLQVLDELDLLLAPYGSRGSYLRSEQSSHRFLTEELEQLQVMAVFLPTLFLGVAAFLLNVLIGRLVRNQLQQIAVLKAFGYSHWALLLHYLQLAACIVVLGVLVGIGLGLWAANGLAELYGRYFHFPELELRVQLQHLALALLVALGAALLGVFNVLRLVAKLQPAQAMRPPAPPRFRRNRLQAWLLGPWLGQLNRIIVRNLWRHPLRSLLSVLGIALSSALLLVGSFQFHALHALLDIQYRQILQMDTQLTFTEASPDRVLAELRAEPAVLAVEGFRLVPVRLHHQRSSYRTVIQGMEAEPQLRRLLDAELNPIRLPPDGLVLTRYLADYLGASVGDALEVELMEGANKRLAITLAAVVDEPVGVSGYMERRALNRLLQEGPALSGVWLLTDATKRQDLQQRLQRQPNLAGISLMSDIESQLRDYIQDTLLGMMAILVLMAASITFAVIYNNARIALAERSRELATLRVLGFERYQVGWVLAGEVLLLTLLAIPLGWLLGTGFAWSMHQALSMDLFRLPFVLKPSSYALATLGVLLATLLSLSLMLKRFARLDMITALKTE</sequence>
<dbReference type="RefSeq" id="WP_305945593.1">
    <property type="nucleotide sequence ID" value="NZ_JAUZVY010000004.1"/>
</dbReference>
<keyword evidence="4 7" id="KW-0812">Transmembrane</keyword>
<dbReference type="Proteomes" id="UP001236258">
    <property type="component" value="Unassembled WGS sequence"/>
</dbReference>
<feature type="transmembrane region" description="Helical" evidence="7">
    <location>
        <begin position="748"/>
        <end position="769"/>
    </location>
</feature>
<keyword evidence="3" id="KW-1003">Cell membrane</keyword>
<dbReference type="EMBL" id="JAUZVY010000004">
    <property type="protein sequence ID" value="MDP4529510.1"/>
    <property type="molecule type" value="Genomic_DNA"/>
</dbReference>
<evidence type="ECO:0000313" key="10">
    <source>
        <dbReference type="Proteomes" id="UP001236258"/>
    </source>
</evidence>
<accession>A0ABT9GRW4</accession>
<evidence type="ECO:0000256" key="2">
    <source>
        <dbReference type="ARBA" id="ARBA00005236"/>
    </source>
</evidence>
<organism evidence="9 10">
    <name type="scientific">Alkalimonas delamerensis</name>
    <dbReference type="NCBI Taxonomy" id="265981"/>
    <lineage>
        <taxon>Bacteria</taxon>
        <taxon>Pseudomonadati</taxon>
        <taxon>Pseudomonadota</taxon>
        <taxon>Gammaproteobacteria</taxon>
        <taxon>Alkalimonas</taxon>
    </lineage>
</organism>
<evidence type="ECO:0000256" key="1">
    <source>
        <dbReference type="ARBA" id="ARBA00004651"/>
    </source>
</evidence>
<comment type="similarity">
    <text evidence="2">Belongs to the ABC-4 integral membrane protein family. LolC/E subfamily.</text>
</comment>
<feature type="transmembrane region" description="Helical" evidence="7">
    <location>
        <begin position="653"/>
        <end position="673"/>
    </location>
</feature>
<evidence type="ECO:0000256" key="7">
    <source>
        <dbReference type="SAM" id="Phobius"/>
    </source>
</evidence>
<evidence type="ECO:0000259" key="8">
    <source>
        <dbReference type="Pfam" id="PF02687"/>
    </source>
</evidence>
<keyword evidence="10" id="KW-1185">Reference proteome</keyword>
<evidence type="ECO:0000256" key="5">
    <source>
        <dbReference type="ARBA" id="ARBA00022989"/>
    </source>
</evidence>
<feature type="transmembrane region" description="Helical" evidence="7">
    <location>
        <begin position="700"/>
        <end position="728"/>
    </location>
</feature>
<comment type="caution">
    <text evidence="9">The sequence shown here is derived from an EMBL/GenBank/DDBJ whole genome shotgun (WGS) entry which is preliminary data.</text>
</comment>
<evidence type="ECO:0000313" key="9">
    <source>
        <dbReference type="EMBL" id="MDP4529510.1"/>
    </source>
</evidence>
<protein>
    <submittedName>
        <fullName evidence="9">ABC transporter permease</fullName>
    </submittedName>
</protein>
<dbReference type="PANTHER" id="PTHR30489:SF0">
    <property type="entry name" value="LIPOPROTEIN-RELEASING SYSTEM TRANSMEMBRANE PROTEIN LOLE"/>
    <property type="match status" value="1"/>
</dbReference>
<evidence type="ECO:0000256" key="3">
    <source>
        <dbReference type="ARBA" id="ARBA00022475"/>
    </source>
</evidence>
<feature type="domain" description="ABC3 transporter permease C-terminal" evidence="8">
    <location>
        <begin position="659"/>
        <end position="775"/>
    </location>
</feature>
<dbReference type="InterPro" id="IPR051447">
    <property type="entry name" value="Lipoprotein-release_system"/>
</dbReference>
<reference evidence="9 10" key="1">
    <citation type="submission" date="2023-08" db="EMBL/GenBank/DDBJ databases">
        <authorList>
            <person name="Joshi A."/>
            <person name="Thite S."/>
        </authorList>
    </citation>
    <scope>NUCLEOTIDE SEQUENCE [LARGE SCALE GENOMIC DNA]</scope>
    <source>
        <strain evidence="9 10">1E1</strain>
    </source>
</reference>
<name>A0ABT9GRW4_9GAMM</name>
<proteinExistence type="inferred from homology"/>
<feature type="transmembrane region" description="Helical" evidence="7">
    <location>
        <begin position="355"/>
        <end position="382"/>
    </location>
</feature>
<feature type="transmembrane region" description="Helical" evidence="7">
    <location>
        <begin position="263"/>
        <end position="288"/>
    </location>
</feature>
<comment type="subcellular location">
    <subcellularLocation>
        <location evidence="1">Cell membrane</location>
        <topology evidence="1">Multi-pass membrane protein</topology>
    </subcellularLocation>
</comment>
<feature type="domain" description="ABC3 transporter permease C-terminal" evidence="8">
    <location>
        <begin position="267"/>
        <end position="387"/>
    </location>
</feature>
<feature type="transmembrane region" description="Helical" evidence="7">
    <location>
        <begin position="432"/>
        <end position="452"/>
    </location>
</feature>
<keyword evidence="6 7" id="KW-0472">Membrane</keyword>
<feature type="transmembrane region" description="Helical" evidence="7">
    <location>
        <begin position="20"/>
        <end position="40"/>
    </location>
</feature>
<dbReference type="InterPro" id="IPR003838">
    <property type="entry name" value="ABC3_permease_C"/>
</dbReference>
<keyword evidence="5 7" id="KW-1133">Transmembrane helix</keyword>
<evidence type="ECO:0000256" key="4">
    <source>
        <dbReference type="ARBA" id="ARBA00022692"/>
    </source>
</evidence>
<dbReference type="Pfam" id="PF02687">
    <property type="entry name" value="FtsX"/>
    <property type="match status" value="2"/>
</dbReference>
<feature type="transmembrane region" description="Helical" evidence="7">
    <location>
        <begin position="309"/>
        <end position="335"/>
    </location>
</feature>
<dbReference type="PANTHER" id="PTHR30489">
    <property type="entry name" value="LIPOPROTEIN-RELEASING SYSTEM TRANSMEMBRANE PROTEIN LOLE"/>
    <property type="match status" value="1"/>
</dbReference>